<keyword evidence="3 8" id="KW-0812">Transmembrane</keyword>
<protein>
    <submittedName>
        <fullName evidence="10">Spin protein</fullName>
    </submittedName>
</protein>
<feature type="transmembrane region" description="Helical" evidence="8">
    <location>
        <begin position="1031"/>
        <end position="1052"/>
    </location>
</feature>
<keyword evidence="5 8" id="KW-0472">Membrane</keyword>
<feature type="domain" description="Major facilitator superfamily (MFS) profile" evidence="9">
    <location>
        <begin position="664"/>
        <end position="1087"/>
    </location>
</feature>
<feature type="transmembrane region" description="Helical" evidence="8">
    <location>
        <begin position="845"/>
        <end position="867"/>
    </location>
</feature>
<feature type="transmembrane region" description="Helical" evidence="8">
    <location>
        <begin position="971"/>
        <end position="990"/>
    </location>
</feature>
<gene>
    <name evidence="10" type="primary">spin</name>
    <name evidence="10" type="ORF">SNEC2469_LOCUS19758</name>
</gene>
<comment type="caution">
    <text evidence="10">The sequence shown here is derived from an EMBL/GenBank/DDBJ whole genome shotgun (WGS) entry which is preliminary data.</text>
</comment>
<dbReference type="InterPro" id="IPR020846">
    <property type="entry name" value="MFS_dom"/>
</dbReference>
<reference evidence="10" key="1">
    <citation type="submission" date="2021-02" db="EMBL/GenBank/DDBJ databases">
        <authorList>
            <person name="Dougan E. K."/>
            <person name="Rhodes N."/>
            <person name="Thang M."/>
            <person name="Chan C."/>
        </authorList>
    </citation>
    <scope>NUCLEOTIDE SEQUENCE</scope>
</reference>
<evidence type="ECO:0000256" key="2">
    <source>
        <dbReference type="ARBA" id="ARBA00022448"/>
    </source>
</evidence>
<feature type="transmembrane region" description="Helical" evidence="8">
    <location>
        <begin position="936"/>
        <end position="959"/>
    </location>
</feature>
<sequence>MADHQWWSGAVPAAPEFDGDVERNPLEEIEAIAYMGNYLGWASMRTRNRGMAGDSPADWVIVMADLEMCRDQPGNSHQLEGHLHSQSSSAVEQYMSVSSEAPGRALVDAAAQHELIGRDTLAGLDQYLQETFGLREQHSNEGGGTVRGVCGAEEKTPIAYISIGAAVTLGCYVCKSFLEQCTTLELAACRFGAAKVAKLPLCLHRWRRLVLCWLWVFAVQAQSAFMDMVRQPHVRAARRLALRREHVERKVLELHKTESEVLATNKRVKTTPAKNLLPEDDGDLHRPIKVPGPDPQELSTHQGEPWREQGVGMVEVRKLPGYRADPEAHTRQNVRVELSPGVPEAIVHDTGSQEGAQLQSTSEHTQRHRWDGRAGRGGNVELLAFLHPETSPGRSPTPGPTCSTAVPELLDFVDELNRTPQTPKLVMLLLCVKHSIMSGIPEATSLADAHSEGVSDAPTIPSEAAEKAEAADPAEQRAEAEAEAAPSQLPVAMYMNLAELSVRQRDGLARQLEKWQNPRVEAVLNDERWMDEVAKLRRRFDEVAEVQRSLWLWIEASKSLVRACAHETDAVVLVICGNRVVHWLFRDAQPLCHAWPRRDPVCLWKTPDTPATELTREEQCRQCRSQPAMPPLIWQGAMPRQPPTPELPPVDKEAMVLQIEQKKLSVRKALPATALQTDGDHRPWRRRSAQAQEESQADDAPDMRHIDTISGFYNMADGACLWYWQYGLLIGYGFALVYAAGSLPAGLLCDRYRRSGILALSLFVWSICTSMQALAKKIWLLLVWRALIGLSQGFGYAASNSLLLDYFASNEKQRDVAWALLTMVGPQLGVGCASFSIVFAEGLGWRWIVLLTGGLGILLSGVVLATVKEPPRTEWSAPCTMAVVTEELWAAFEKSRVPQLLILAVSAKMLASFSLTSFLPIWFARGNLHGYTNDAYAFWNALAVSLAGLLSVSLGSVLGQTWSRVDVCAPCYVGMLGALLSLPLLALMLLTQWFRTSLLCYFAMLVLGEAWFGPTMGLLQKAVRKSVAGQATSMMLGIATLAGNLGPAIIGILDPGGVNIGIHLLWICSAAQVLAFLSFYWTYREITVDPVSVTLGLSQDPATK</sequence>
<dbReference type="CDD" id="cd06174">
    <property type="entry name" value="MFS"/>
    <property type="match status" value="1"/>
</dbReference>
<feature type="transmembrane region" description="Helical" evidence="8">
    <location>
        <begin position="722"/>
        <end position="745"/>
    </location>
</feature>
<evidence type="ECO:0000259" key="9">
    <source>
        <dbReference type="PROSITE" id="PS50850"/>
    </source>
</evidence>
<dbReference type="PANTHER" id="PTHR23505:SF79">
    <property type="entry name" value="PROTEIN SPINSTER"/>
    <property type="match status" value="1"/>
</dbReference>
<feature type="transmembrane region" description="Helical" evidence="8">
    <location>
        <begin position="816"/>
        <end position="839"/>
    </location>
</feature>
<feature type="transmembrane region" description="Helical" evidence="8">
    <location>
        <begin position="900"/>
        <end position="924"/>
    </location>
</feature>
<feature type="transmembrane region" description="Helical" evidence="8">
    <location>
        <begin position="781"/>
        <end position="804"/>
    </location>
</feature>
<organism evidence="10 11">
    <name type="scientific">Symbiodinium necroappetens</name>
    <dbReference type="NCBI Taxonomy" id="1628268"/>
    <lineage>
        <taxon>Eukaryota</taxon>
        <taxon>Sar</taxon>
        <taxon>Alveolata</taxon>
        <taxon>Dinophyceae</taxon>
        <taxon>Suessiales</taxon>
        <taxon>Symbiodiniaceae</taxon>
        <taxon>Symbiodinium</taxon>
    </lineage>
</organism>
<dbReference type="AlphaFoldDB" id="A0A812WS62"/>
<evidence type="ECO:0000256" key="8">
    <source>
        <dbReference type="SAM" id="Phobius"/>
    </source>
</evidence>
<accession>A0A812WS62</accession>
<keyword evidence="2" id="KW-0813">Transport</keyword>
<feature type="transmembrane region" description="Helical" evidence="8">
    <location>
        <begin position="757"/>
        <end position="775"/>
    </location>
</feature>
<evidence type="ECO:0000256" key="7">
    <source>
        <dbReference type="SAM" id="MobiDB-lite"/>
    </source>
</evidence>
<feature type="transmembrane region" description="Helical" evidence="8">
    <location>
        <begin position="996"/>
        <end position="1019"/>
    </location>
</feature>
<feature type="region of interest" description="Disordered" evidence="7">
    <location>
        <begin position="449"/>
        <end position="485"/>
    </location>
</feature>
<keyword evidence="11" id="KW-1185">Reference proteome</keyword>
<evidence type="ECO:0000313" key="11">
    <source>
        <dbReference type="Proteomes" id="UP000601435"/>
    </source>
</evidence>
<feature type="region of interest" description="Disordered" evidence="7">
    <location>
        <begin position="351"/>
        <end position="374"/>
    </location>
</feature>
<dbReference type="Gene3D" id="1.20.1250.20">
    <property type="entry name" value="MFS general substrate transporter like domains"/>
    <property type="match status" value="1"/>
</dbReference>
<feature type="region of interest" description="Disordered" evidence="7">
    <location>
        <begin position="677"/>
        <end position="700"/>
    </location>
</feature>
<evidence type="ECO:0000256" key="6">
    <source>
        <dbReference type="ARBA" id="ARBA00024338"/>
    </source>
</evidence>
<evidence type="ECO:0000256" key="3">
    <source>
        <dbReference type="ARBA" id="ARBA00022692"/>
    </source>
</evidence>
<evidence type="ECO:0000256" key="5">
    <source>
        <dbReference type="ARBA" id="ARBA00023136"/>
    </source>
</evidence>
<comment type="similarity">
    <text evidence="6">Belongs to the major facilitator superfamily. Spinster (TC 2.A.1.49) family.</text>
</comment>
<dbReference type="InterPro" id="IPR036259">
    <property type="entry name" value="MFS_trans_sf"/>
</dbReference>
<dbReference type="EMBL" id="CAJNJA010033986">
    <property type="protein sequence ID" value="CAE7686000.1"/>
    <property type="molecule type" value="Genomic_DNA"/>
</dbReference>
<dbReference type="OrthoDB" id="3639251at2759"/>
<dbReference type="SUPFAM" id="SSF103473">
    <property type="entry name" value="MFS general substrate transporter"/>
    <property type="match status" value="1"/>
</dbReference>
<name>A0A812WS62_9DINO</name>
<keyword evidence="4 8" id="KW-1133">Transmembrane helix</keyword>
<feature type="transmembrane region" description="Helical" evidence="8">
    <location>
        <begin position="1064"/>
        <end position="1083"/>
    </location>
</feature>
<dbReference type="GO" id="GO:0022857">
    <property type="term" value="F:transmembrane transporter activity"/>
    <property type="evidence" value="ECO:0007669"/>
    <property type="project" value="InterPro"/>
</dbReference>
<feature type="compositionally biased region" description="Basic and acidic residues" evidence="7">
    <location>
        <begin position="464"/>
        <end position="480"/>
    </location>
</feature>
<comment type="subcellular location">
    <subcellularLocation>
        <location evidence="1">Membrane</location>
        <topology evidence="1">Multi-pass membrane protein</topology>
    </subcellularLocation>
</comment>
<dbReference type="PANTHER" id="PTHR23505">
    <property type="entry name" value="SPINSTER"/>
    <property type="match status" value="1"/>
</dbReference>
<evidence type="ECO:0000313" key="10">
    <source>
        <dbReference type="EMBL" id="CAE7686000.1"/>
    </source>
</evidence>
<dbReference type="PROSITE" id="PS50850">
    <property type="entry name" value="MFS"/>
    <property type="match status" value="1"/>
</dbReference>
<evidence type="ECO:0000256" key="4">
    <source>
        <dbReference type="ARBA" id="ARBA00022989"/>
    </source>
</evidence>
<dbReference type="InterPro" id="IPR011701">
    <property type="entry name" value="MFS"/>
</dbReference>
<evidence type="ECO:0000256" key="1">
    <source>
        <dbReference type="ARBA" id="ARBA00004141"/>
    </source>
</evidence>
<dbReference type="GO" id="GO:0016020">
    <property type="term" value="C:membrane"/>
    <property type="evidence" value="ECO:0007669"/>
    <property type="project" value="UniProtKB-SubCell"/>
</dbReference>
<feature type="compositionally biased region" description="Basic and acidic residues" evidence="7">
    <location>
        <begin position="364"/>
        <end position="374"/>
    </location>
</feature>
<dbReference type="InterPro" id="IPR044770">
    <property type="entry name" value="MFS_spinster-like"/>
</dbReference>
<proteinExistence type="inferred from homology"/>
<feature type="compositionally biased region" description="Polar residues" evidence="7">
    <location>
        <begin position="351"/>
        <end position="363"/>
    </location>
</feature>
<dbReference type="Proteomes" id="UP000601435">
    <property type="component" value="Unassembled WGS sequence"/>
</dbReference>
<dbReference type="Pfam" id="PF07690">
    <property type="entry name" value="MFS_1"/>
    <property type="match status" value="1"/>
</dbReference>